<dbReference type="PANTHER" id="PTHR47055">
    <property type="entry name" value="DDE_TNP_1_7 DOMAIN-CONTAINING PROTEIN"/>
    <property type="match status" value="1"/>
</dbReference>
<evidence type="ECO:0000313" key="3">
    <source>
        <dbReference type="Proteomes" id="UP001458880"/>
    </source>
</evidence>
<accession>A0AAW1J1S1</accession>
<dbReference type="PANTHER" id="PTHR47055:SF3">
    <property type="entry name" value="PHORBOL-ESTER_DAG-TYPE DOMAIN-CONTAINING PROTEIN"/>
    <property type="match status" value="1"/>
</dbReference>
<name>A0AAW1J1S1_POPJA</name>
<protein>
    <submittedName>
        <fullName evidence="2">Transposase IS4</fullName>
    </submittedName>
</protein>
<evidence type="ECO:0000259" key="1">
    <source>
        <dbReference type="Pfam" id="PF13843"/>
    </source>
</evidence>
<feature type="domain" description="PiggyBac transposable element-derived protein" evidence="1">
    <location>
        <begin position="55"/>
        <end position="160"/>
    </location>
</feature>
<organism evidence="2 3">
    <name type="scientific">Popillia japonica</name>
    <name type="common">Japanese beetle</name>
    <dbReference type="NCBI Taxonomy" id="7064"/>
    <lineage>
        <taxon>Eukaryota</taxon>
        <taxon>Metazoa</taxon>
        <taxon>Ecdysozoa</taxon>
        <taxon>Arthropoda</taxon>
        <taxon>Hexapoda</taxon>
        <taxon>Insecta</taxon>
        <taxon>Pterygota</taxon>
        <taxon>Neoptera</taxon>
        <taxon>Endopterygota</taxon>
        <taxon>Coleoptera</taxon>
        <taxon>Polyphaga</taxon>
        <taxon>Scarabaeiformia</taxon>
        <taxon>Scarabaeidae</taxon>
        <taxon>Rutelinae</taxon>
        <taxon>Popillia</taxon>
    </lineage>
</organism>
<dbReference type="EMBL" id="JASPKY010000447">
    <property type="protein sequence ID" value="KAK9696562.1"/>
    <property type="molecule type" value="Genomic_DNA"/>
</dbReference>
<sequence>MADLPCDFTWRGGVSLEEALNIAYEDDIDIEEIYIEPPDSNVLTDEDSGKEDDGGYCELPGRDFYWDSQEDMKNHMVTQATRRDRFRQILRYLHCTDNTKSNESDKLWKLRRMDMIKEKFLQNWVSEQNLDVDESMIKYFERHSCKQFIRGKPIRFGYKM</sequence>
<dbReference type="InterPro" id="IPR052638">
    <property type="entry name" value="PiggyBac_TE-derived"/>
</dbReference>
<dbReference type="Proteomes" id="UP001458880">
    <property type="component" value="Unassembled WGS sequence"/>
</dbReference>
<reference evidence="2 3" key="1">
    <citation type="journal article" date="2024" name="BMC Genomics">
        <title>De novo assembly and annotation of Popillia japonica's genome with initial clues to its potential as an invasive pest.</title>
        <authorList>
            <person name="Cucini C."/>
            <person name="Boschi S."/>
            <person name="Funari R."/>
            <person name="Cardaioli E."/>
            <person name="Iannotti N."/>
            <person name="Marturano G."/>
            <person name="Paoli F."/>
            <person name="Bruttini M."/>
            <person name="Carapelli A."/>
            <person name="Frati F."/>
            <person name="Nardi F."/>
        </authorList>
    </citation>
    <scope>NUCLEOTIDE SEQUENCE [LARGE SCALE GENOMIC DNA]</scope>
    <source>
        <strain evidence="2">DMR45628</strain>
    </source>
</reference>
<evidence type="ECO:0000313" key="2">
    <source>
        <dbReference type="EMBL" id="KAK9696562.1"/>
    </source>
</evidence>
<dbReference type="AlphaFoldDB" id="A0AAW1J1S1"/>
<gene>
    <name evidence="2" type="ORF">QE152_g31496</name>
</gene>
<dbReference type="InterPro" id="IPR029526">
    <property type="entry name" value="PGBD"/>
</dbReference>
<comment type="caution">
    <text evidence="2">The sequence shown here is derived from an EMBL/GenBank/DDBJ whole genome shotgun (WGS) entry which is preliminary data.</text>
</comment>
<proteinExistence type="predicted"/>
<dbReference type="Pfam" id="PF13843">
    <property type="entry name" value="DDE_Tnp_1_7"/>
    <property type="match status" value="1"/>
</dbReference>
<keyword evidence="3" id="KW-1185">Reference proteome</keyword>
<dbReference type="GO" id="GO:0043565">
    <property type="term" value="F:sequence-specific DNA binding"/>
    <property type="evidence" value="ECO:0007669"/>
    <property type="project" value="TreeGrafter"/>
</dbReference>